<protein>
    <submittedName>
        <fullName evidence="1">Uncharacterized protein</fullName>
    </submittedName>
</protein>
<name>A0ABQ4M3F9_9BACL</name>
<organism evidence="1 2">
    <name type="scientific">Paenibacillus cookii</name>
    <dbReference type="NCBI Taxonomy" id="157839"/>
    <lineage>
        <taxon>Bacteria</taxon>
        <taxon>Bacillati</taxon>
        <taxon>Bacillota</taxon>
        <taxon>Bacilli</taxon>
        <taxon>Bacillales</taxon>
        <taxon>Paenibacillaceae</taxon>
        <taxon>Paenibacillus</taxon>
    </lineage>
</organism>
<evidence type="ECO:0000313" key="2">
    <source>
        <dbReference type="Proteomes" id="UP000680638"/>
    </source>
</evidence>
<comment type="caution">
    <text evidence="1">The sequence shown here is derived from an EMBL/GenBank/DDBJ whole genome shotgun (WGS) entry which is preliminary data.</text>
</comment>
<gene>
    <name evidence="1" type="ORF">J21TS3_44990</name>
</gene>
<dbReference type="EMBL" id="BORW01000035">
    <property type="protein sequence ID" value="GIO69678.1"/>
    <property type="molecule type" value="Genomic_DNA"/>
</dbReference>
<reference evidence="1 2" key="1">
    <citation type="submission" date="2021-03" db="EMBL/GenBank/DDBJ databases">
        <title>Antimicrobial resistance genes in bacteria isolated from Japanese honey, and their potential for conferring macrolide and lincosamide resistance in the American foulbrood pathogen Paenibacillus larvae.</title>
        <authorList>
            <person name="Okamoto M."/>
            <person name="Kumagai M."/>
            <person name="Kanamori H."/>
            <person name="Takamatsu D."/>
        </authorList>
    </citation>
    <scope>NUCLEOTIDE SEQUENCE [LARGE SCALE GENOMIC DNA]</scope>
    <source>
        <strain evidence="1 2">J21TS3</strain>
    </source>
</reference>
<accession>A0ABQ4M3F9</accession>
<evidence type="ECO:0000313" key="1">
    <source>
        <dbReference type="EMBL" id="GIO69678.1"/>
    </source>
</evidence>
<sequence length="61" mass="6812">MSEYFTSLFTRIKIRPNGKMNGGGGFEVNRPQKGDVSKTLIYTIPLKRGKGFVDEGDSMKL</sequence>
<keyword evidence="2" id="KW-1185">Reference proteome</keyword>
<proteinExistence type="predicted"/>
<dbReference type="Proteomes" id="UP000680638">
    <property type="component" value="Unassembled WGS sequence"/>
</dbReference>